<dbReference type="EMBL" id="WUQX01000001">
    <property type="protein sequence ID" value="MXP77209.1"/>
    <property type="molecule type" value="Genomic_DNA"/>
</dbReference>
<dbReference type="RefSeq" id="WP_159751438.1">
    <property type="nucleotide sequence ID" value="NZ_WUQX01000001.1"/>
</dbReference>
<evidence type="ECO:0000256" key="4">
    <source>
        <dbReference type="RuleBase" id="RU003939"/>
    </source>
</evidence>
<dbReference type="AlphaFoldDB" id="A0A7X3MIT3"/>
<evidence type="ECO:0000313" key="7">
    <source>
        <dbReference type="Proteomes" id="UP000460412"/>
    </source>
</evidence>
<dbReference type="EMBL" id="WUQX01000001">
    <property type="protein sequence ID" value="MXP76287.1"/>
    <property type="molecule type" value="Genomic_DNA"/>
</dbReference>
<dbReference type="SUPFAM" id="SSF47729">
    <property type="entry name" value="IHF-like DNA-binding proteins"/>
    <property type="match status" value="1"/>
</dbReference>
<dbReference type="GO" id="GO:0030527">
    <property type="term" value="F:structural constituent of chromatin"/>
    <property type="evidence" value="ECO:0007669"/>
    <property type="project" value="InterPro"/>
</dbReference>
<evidence type="ECO:0000313" key="6">
    <source>
        <dbReference type="EMBL" id="MXP77209.1"/>
    </source>
</evidence>
<organism evidence="6 7">
    <name type="scientific">Sporofaciens musculi</name>
    <dbReference type="NCBI Taxonomy" id="2681861"/>
    <lineage>
        <taxon>Bacteria</taxon>
        <taxon>Bacillati</taxon>
        <taxon>Bacillota</taxon>
        <taxon>Clostridia</taxon>
        <taxon>Lachnospirales</taxon>
        <taxon>Lachnospiraceae</taxon>
        <taxon>Sporofaciens</taxon>
    </lineage>
</organism>
<dbReference type="GO" id="GO:0003677">
    <property type="term" value="F:DNA binding"/>
    <property type="evidence" value="ECO:0007669"/>
    <property type="project" value="UniProtKB-KW"/>
</dbReference>
<dbReference type="PANTHER" id="PTHR33175:SF3">
    <property type="entry name" value="DNA-BINDING PROTEIN HU-BETA"/>
    <property type="match status" value="1"/>
</dbReference>
<protein>
    <submittedName>
        <fullName evidence="6">Uncharacterized protein</fullName>
    </submittedName>
</protein>
<evidence type="ECO:0000256" key="2">
    <source>
        <dbReference type="ARBA" id="ARBA00023067"/>
    </source>
</evidence>
<dbReference type="Gene3D" id="4.10.520.10">
    <property type="entry name" value="IHF-like DNA-binding proteins"/>
    <property type="match status" value="1"/>
</dbReference>
<dbReference type="GO" id="GO:0005829">
    <property type="term" value="C:cytosol"/>
    <property type="evidence" value="ECO:0007669"/>
    <property type="project" value="TreeGrafter"/>
</dbReference>
<dbReference type="Proteomes" id="UP000460412">
    <property type="component" value="Unassembled WGS sequence"/>
</dbReference>
<dbReference type="CDD" id="cd13832">
    <property type="entry name" value="IHF"/>
    <property type="match status" value="1"/>
</dbReference>
<comment type="caution">
    <text evidence="6">The sequence shown here is derived from an EMBL/GenBank/DDBJ whole genome shotgun (WGS) entry which is preliminary data.</text>
</comment>
<proteinExistence type="inferred from homology"/>
<name>A0A7X3MIT3_9FIRM</name>
<reference evidence="6 7" key="1">
    <citation type="submission" date="2019-12" db="EMBL/GenBank/DDBJ databases">
        <title>Sporaefaciens musculi gen. nov., sp. nov., a novel bacterium isolated from the caecum of an obese mouse.</title>
        <authorList>
            <person name="Rasmussen T.S."/>
            <person name="Streidl T."/>
            <person name="Hitch T.C.A."/>
            <person name="Wortmann E."/>
            <person name="Deptula P."/>
            <person name="Hansen M."/>
            <person name="Nielsen D.S."/>
            <person name="Clavel T."/>
            <person name="Vogensen F.K."/>
        </authorList>
    </citation>
    <scope>NUCLEOTIDE SEQUENCE [LARGE SCALE GENOMIC DNA]</scope>
    <source>
        <strain evidence="6 7">WCA-9-b2</strain>
    </source>
</reference>
<evidence type="ECO:0000256" key="1">
    <source>
        <dbReference type="ARBA" id="ARBA00010529"/>
    </source>
</evidence>
<dbReference type="PANTHER" id="PTHR33175">
    <property type="entry name" value="DNA-BINDING PROTEIN HU"/>
    <property type="match status" value="1"/>
</dbReference>
<evidence type="ECO:0000313" key="5">
    <source>
        <dbReference type="EMBL" id="MXP76287.1"/>
    </source>
</evidence>
<gene>
    <name evidence="5" type="ORF">GN277_13035</name>
    <name evidence="6" type="ORF">GN277_18055</name>
</gene>
<dbReference type="SMART" id="SM00411">
    <property type="entry name" value="BHL"/>
    <property type="match status" value="1"/>
</dbReference>
<dbReference type="InterPro" id="IPR010992">
    <property type="entry name" value="IHF-like_DNA-bd_dom_sf"/>
</dbReference>
<comment type="similarity">
    <text evidence="1 4">Belongs to the bacterial histone-like protein family.</text>
</comment>
<dbReference type="Pfam" id="PF00216">
    <property type="entry name" value="Bac_DNA_binding"/>
    <property type="match status" value="1"/>
</dbReference>
<keyword evidence="3" id="KW-0238">DNA-binding</keyword>
<evidence type="ECO:0000256" key="3">
    <source>
        <dbReference type="ARBA" id="ARBA00023125"/>
    </source>
</evidence>
<accession>A0A7X3MIT3</accession>
<sequence length="107" mass="12574">MVIFKPELVDRVWRKVNVGREGRKEKVKKEDIEIVINTFLEEMSQCMIDGDDIILRGFGKFMSKVRKARTTYNSICKTELTFPERRIIKFNISQNVDKHIKGEGSHE</sequence>
<keyword evidence="7" id="KW-1185">Reference proteome</keyword>
<dbReference type="InterPro" id="IPR000119">
    <property type="entry name" value="Hist_DNA-bd"/>
</dbReference>
<dbReference type="GO" id="GO:0030261">
    <property type="term" value="P:chromosome condensation"/>
    <property type="evidence" value="ECO:0007669"/>
    <property type="project" value="UniProtKB-KW"/>
</dbReference>
<keyword evidence="2" id="KW-0226">DNA condensation</keyword>